<organism evidence="1 2">
    <name type="scientific">Actinoplanes flavus</name>
    <dbReference type="NCBI Taxonomy" id="2820290"/>
    <lineage>
        <taxon>Bacteria</taxon>
        <taxon>Bacillati</taxon>
        <taxon>Actinomycetota</taxon>
        <taxon>Actinomycetes</taxon>
        <taxon>Micromonosporales</taxon>
        <taxon>Micromonosporaceae</taxon>
        <taxon>Actinoplanes</taxon>
    </lineage>
</organism>
<sequence length="118" mass="12476">MSSAGGGRGFVAAPQQAHFKKVIKPEQVPFAGFPEGITPRPGDLVTVTDNWDGFAVAAVPVVHWLVGKPKKLSDGAYEVAGERVVASPLLEAQKSKRVRVCVLDTELPEAQVMAVQAA</sequence>
<evidence type="ECO:0000313" key="2">
    <source>
        <dbReference type="Proteomes" id="UP000679690"/>
    </source>
</evidence>
<protein>
    <submittedName>
        <fullName evidence="1">Uncharacterized protein</fullName>
    </submittedName>
</protein>
<comment type="caution">
    <text evidence="1">The sequence shown here is derived from an EMBL/GenBank/DDBJ whole genome shotgun (WGS) entry which is preliminary data.</text>
</comment>
<name>A0ABS3USD2_9ACTN</name>
<keyword evidence="2" id="KW-1185">Reference proteome</keyword>
<dbReference type="Proteomes" id="UP000679690">
    <property type="component" value="Unassembled WGS sequence"/>
</dbReference>
<dbReference type="RefSeq" id="WP_208470631.1">
    <property type="nucleotide sequence ID" value="NZ_JAGFNS010000021.1"/>
</dbReference>
<proteinExistence type="predicted"/>
<evidence type="ECO:0000313" key="1">
    <source>
        <dbReference type="EMBL" id="MBO3741485.1"/>
    </source>
</evidence>
<gene>
    <name evidence="1" type="ORF">J5X75_28650</name>
</gene>
<accession>A0ABS3USD2</accession>
<reference evidence="1 2" key="1">
    <citation type="submission" date="2021-03" db="EMBL/GenBank/DDBJ databases">
        <title>Actinoplanes flavus sp. nov., a novel actinomycete isolated from Coconut Palm rhizosphere soil.</title>
        <authorList>
            <person name="Luo X."/>
        </authorList>
    </citation>
    <scope>NUCLEOTIDE SEQUENCE [LARGE SCALE GENOMIC DNA]</scope>
    <source>
        <strain evidence="1 2">NEAU-H7</strain>
    </source>
</reference>
<dbReference type="EMBL" id="JAGFNS010000021">
    <property type="protein sequence ID" value="MBO3741485.1"/>
    <property type="molecule type" value="Genomic_DNA"/>
</dbReference>